<keyword evidence="1" id="KW-0805">Transcription regulation</keyword>
<dbReference type="InterPro" id="IPR009057">
    <property type="entry name" value="Homeodomain-like_sf"/>
</dbReference>
<evidence type="ECO:0000259" key="5">
    <source>
        <dbReference type="PROSITE" id="PS50977"/>
    </source>
</evidence>
<comment type="caution">
    <text evidence="6">The sequence shown here is derived from an EMBL/GenBank/DDBJ whole genome shotgun (WGS) entry which is preliminary data.</text>
</comment>
<dbReference type="InterPro" id="IPR050109">
    <property type="entry name" value="HTH-type_TetR-like_transc_reg"/>
</dbReference>
<organism evidence="6 7">
    <name type="scientific">Actinomycetospora termitidis</name>
    <dbReference type="NCBI Taxonomy" id="3053470"/>
    <lineage>
        <taxon>Bacteria</taxon>
        <taxon>Bacillati</taxon>
        <taxon>Actinomycetota</taxon>
        <taxon>Actinomycetes</taxon>
        <taxon>Pseudonocardiales</taxon>
        <taxon>Pseudonocardiaceae</taxon>
        <taxon>Actinomycetospora</taxon>
    </lineage>
</organism>
<dbReference type="PROSITE" id="PS50977">
    <property type="entry name" value="HTH_TETR_2"/>
    <property type="match status" value="1"/>
</dbReference>
<evidence type="ECO:0000256" key="2">
    <source>
        <dbReference type="ARBA" id="ARBA00023125"/>
    </source>
</evidence>
<evidence type="ECO:0000313" key="7">
    <source>
        <dbReference type="Proteomes" id="UP001231924"/>
    </source>
</evidence>
<keyword evidence="7" id="KW-1185">Reference proteome</keyword>
<evidence type="ECO:0000256" key="4">
    <source>
        <dbReference type="PROSITE-ProRule" id="PRU00335"/>
    </source>
</evidence>
<dbReference type="PROSITE" id="PS01081">
    <property type="entry name" value="HTH_TETR_1"/>
    <property type="match status" value="1"/>
</dbReference>
<sequence>MARWEPDARLRLVRAAIDLYAEQGYEVTTVAQVAERAGLTKATFFRHFPDKREVLFAGQEHHSTLLAEGAAAAPDGATPLEAVTAALDHATAAFTPEQRAWGPRLRAVVASSAELQERAAFKRAHLAAALADALRRRGVPDPTAAVAAELGVEAFHRAFDRWGDTTDDRSYGDLARSELHDLHAAATALR</sequence>
<dbReference type="PANTHER" id="PTHR30055:SF238">
    <property type="entry name" value="MYCOFACTOCIN BIOSYNTHESIS TRANSCRIPTIONAL REGULATOR MFTR-RELATED"/>
    <property type="match status" value="1"/>
</dbReference>
<protein>
    <submittedName>
        <fullName evidence="6">Helix-turn-helix domain-containing protein</fullName>
    </submittedName>
</protein>
<feature type="domain" description="HTH tetR-type" evidence="5">
    <location>
        <begin position="6"/>
        <end position="66"/>
    </location>
</feature>
<dbReference type="Gene3D" id="1.10.357.10">
    <property type="entry name" value="Tetracycline Repressor, domain 2"/>
    <property type="match status" value="1"/>
</dbReference>
<keyword evidence="2 4" id="KW-0238">DNA-binding</keyword>
<evidence type="ECO:0000256" key="1">
    <source>
        <dbReference type="ARBA" id="ARBA00023015"/>
    </source>
</evidence>
<name>A0ABT7MHU7_9PSEU</name>
<proteinExistence type="predicted"/>
<dbReference type="Pfam" id="PF00440">
    <property type="entry name" value="TetR_N"/>
    <property type="match status" value="1"/>
</dbReference>
<accession>A0ABT7MHU7</accession>
<gene>
    <name evidence="6" type="ORF">QRT03_29915</name>
</gene>
<dbReference type="InterPro" id="IPR023772">
    <property type="entry name" value="DNA-bd_HTH_TetR-type_CS"/>
</dbReference>
<evidence type="ECO:0000256" key="3">
    <source>
        <dbReference type="ARBA" id="ARBA00023163"/>
    </source>
</evidence>
<reference evidence="6 7" key="1">
    <citation type="submission" date="2023-06" db="EMBL/GenBank/DDBJ databases">
        <title>Actinomycetospora Odt1-22.</title>
        <authorList>
            <person name="Supong K."/>
        </authorList>
    </citation>
    <scope>NUCLEOTIDE SEQUENCE [LARGE SCALE GENOMIC DNA]</scope>
    <source>
        <strain evidence="6 7">Odt1-22</strain>
    </source>
</reference>
<dbReference type="PANTHER" id="PTHR30055">
    <property type="entry name" value="HTH-TYPE TRANSCRIPTIONAL REGULATOR RUTR"/>
    <property type="match status" value="1"/>
</dbReference>
<dbReference type="EMBL" id="JASVWF010000010">
    <property type="protein sequence ID" value="MDL5160220.1"/>
    <property type="molecule type" value="Genomic_DNA"/>
</dbReference>
<keyword evidence="3" id="KW-0804">Transcription</keyword>
<evidence type="ECO:0000313" key="6">
    <source>
        <dbReference type="EMBL" id="MDL5160220.1"/>
    </source>
</evidence>
<dbReference type="RefSeq" id="WP_286056831.1">
    <property type="nucleotide sequence ID" value="NZ_JASVWF010000010.1"/>
</dbReference>
<feature type="DNA-binding region" description="H-T-H motif" evidence="4">
    <location>
        <begin position="29"/>
        <end position="48"/>
    </location>
</feature>
<dbReference type="Proteomes" id="UP001231924">
    <property type="component" value="Unassembled WGS sequence"/>
</dbReference>
<dbReference type="SUPFAM" id="SSF46689">
    <property type="entry name" value="Homeodomain-like"/>
    <property type="match status" value="1"/>
</dbReference>
<dbReference type="PRINTS" id="PR00455">
    <property type="entry name" value="HTHTETR"/>
</dbReference>
<dbReference type="InterPro" id="IPR001647">
    <property type="entry name" value="HTH_TetR"/>
</dbReference>